<dbReference type="GO" id="GO:0003723">
    <property type="term" value="F:RNA binding"/>
    <property type="evidence" value="ECO:0007669"/>
    <property type="project" value="TreeGrafter"/>
</dbReference>
<dbReference type="OrthoDB" id="1734229at2759"/>
<evidence type="ECO:0000259" key="3">
    <source>
        <dbReference type="PROSITE" id="PS50076"/>
    </source>
</evidence>
<name>A0A1L0D0T7_9ASCO</name>
<feature type="compositionally biased region" description="Acidic residues" evidence="1">
    <location>
        <begin position="684"/>
        <end position="712"/>
    </location>
</feature>
<feature type="compositionally biased region" description="Basic and acidic residues" evidence="1">
    <location>
        <begin position="673"/>
        <end position="682"/>
    </location>
</feature>
<reference evidence="5" key="1">
    <citation type="submission" date="2016-11" db="EMBL/GenBank/DDBJ databases">
        <authorList>
            <person name="Guldener U."/>
        </authorList>
    </citation>
    <scope>NUCLEOTIDE SEQUENCE [LARGE SCALE GENOMIC DNA]</scope>
</reference>
<protein>
    <recommendedName>
        <fullName evidence="3">J domain-containing protein</fullName>
    </recommendedName>
</protein>
<dbReference type="GO" id="GO:0071256">
    <property type="term" value="C:translocon complex"/>
    <property type="evidence" value="ECO:0007669"/>
    <property type="project" value="EnsemblFungi"/>
</dbReference>
<dbReference type="PROSITE" id="PS50076">
    <property type="entry name" value="DNAJ_2"/>
    <property type="match status" value="1"/>
</dbReference>
<dbReference type="GO" id="GO:0006614">
    <property type="term" value="P:SRP-dependent cotranslational protein targeting to membrane"/>
    <property type="evidence" value="ECO:0007669"/>
    <property type="project" value="EnsemblFungi"/>
</dbReference>
<proteinExistence type="predicted"/>
<feature type="transmembrane region" description="Helical" evidence="2">
    <location>
        <begin position="16"/>
        <end position="37"/>
    </location>
</feature>
<feature type="region of interest" description="Disordered" evidence="1">
    <location>
        <begin position="673"/>
        <end position="727"/>
    </location>
</feature>
<dbReference type="GO" id="GO:0008320">
    <property type="term" value="F:protein transmembrane transporter activity"/>
    <property type="evidence" value="ECO:0007669"/>
    <property type="project" value="EnsemblFungi"/>
</dbReference>
<keyword evidence="2" id="KW-0812">Transmembrane</keyword>
<keyword evidence="5" id="KW-1185">Reference proteome</keyword>
<feature type="domain" description="J" evidence="3">
    <location>
        <begin position="142"/>
        <end position="213"/>
    </location>
</feature>
<dbReference type="VEuPathDB" id="FungiDB:HGUI_02943"/>
<gene>
    <name evidence="4" type="ORF">HGUI_02943</name>
</gene>
<evidence type="ECO:0000256" key="2">
    <source>
        <dbReference type="SAM" id="Phobius"/>
    </source>
</evidence>
<dbReference type="GO" id="GO:0031207">
    <property type="term" value="C:Sec62/Sec63 complex"/>
    <property type="evidence" value="ECO:0007669"/>
    <property type="project" value="EnsemblFungi"/>
</dbReference>
<organism evidence="4 5">
    <name type="scientific">Hanseniaspora guilliermondii</name>
    <dbReference type="NCBI Taxonomy" id="56406"/>
    <lineage>
        <taxon>Eukaryota</taxon>
        <taxon>Fungi</taxon>
        <taxon>Dikarya</taxon>
        <taxon>Ascomycota</taxon>
        <taxon>Saccharomycotina</taxon>
        <taxon>Saccharomycetes</taxon>
        <taxon>Saccharomycodales</taxon>
        <taxon>Saccharomycodaceae</taxon>
        <taxon>Hanseniaspora</taxon>
    </lineage>
</organism>
<accession>A0A1L0D0T7</accession>
<dbReference type="InterPro" id="IPR001623">
    <property type="entry name" value="DnaJ_domain"/>
</dbReference>
<dbReference type="Gene3D" id="1.10.287.110">
    <property type="entry name" value="DnaJ domain"/>
    <property type="match status" value="1"/>
</dbReference>
<dbReference type="Pfam" id="PF00226">
    <property type="entry name" value="DnaJ"/>
    <property type="match status" value="1"/>
</dbReference>
<dbReference type="PANTHER" id="PTHR24075">
    <property type="entry name" value="SEC63 DOMAIN-CONTAINING"/>
    <property type="match status" value="1"/>
</dbReference>
<keyword evidence="2" id="KW-0472">Membrane</keyword>
<dbReference type="Proteomes" id="UP000183365">
    <property type="component" value="Unassembled WGS sequence"/>
</dbReference>
<evidence type="ECO:0000256" key="1">
    <source>
        <dbReference type="SAM" id="MobiDB-lite"/>
    </source>
</evidence>
<dbReference type="InterPro" id="IPR018253">
    <property type="entry name" value="DnaJ_domain_CS"/>
</dbReference>
<dbReference type="AlphaFoldDB" id="A0A1L0D0T7"/>
<dbReference type="SMART" id="SM00271">
    <property type="entry name" value="DnaJ"/>
    <property type="match status" value="1"/>
</dbReference>
<evidence type="ECO:0000313" key="4">
    <source>
        <dbReference type="EMBL" id="SGZ40743.1"/>
    </source>
</evidence>
<dbReference type="InterPro" id="IPR036869">
    <property type="entry name" value="J_dom_sf"/>
</dbReference>
<dbReference type="GO" id="GO:0031204">
    <property type="term" value="P:post-translational protein targeting to membrane, translocation"/>
    <property type="evidence" value="ECO:0007669"/>
    <property type="project" value="EnsemblFungi"/>
</dbReference>
<keyword evidence="2" id="KW-1133">Transmembrane helix</keyword>
<dbReference type="SUPFAM" id="SSF158702">
    <property type="entry name" value="Sec63 N-terminal domain-like"/>
    <property type="match status" value="1"/>
</dbReference>
<dbReference type="CDD" id="cd06257">
    <property type="entry name" value="DnaJ"/>
    <property type="match status" value="1"/>
</dbReference>
<evidence type="ECO:0000313" key="5">
    <source>
        <dbReference type="Proteomes" id="UP000183365"/>
    </source>
</evidence>
<dbReference type="GO" id="GO:0046967">
    <property type="term" value="P:cytosol to endoplasmic reticulum transport"/>
    <property type="evidence" value="ECO:0007669"/>
    <property type="project" value="EnsemblFungi"/>
</dbReference>
<dbReference type="EMBL" id="FQNF01000062">
    <property type="protein sequence ID" value="SGZ40743.1"/>
    <property type="molecule type" value="Genomic_DNA"/>
</dbReference>
<feature type="transmembrane region" description="Helical" evidence="2">
    <location>
        <begin position="236"/>
        <end position="257"/>
    </location>
</feature>
<sequence length="727" mass="84065">MVSSSTYEYDENSETFPFFILTALLSITIPWSIKLIYQFLSNNKFKSINAIRLKLANVDHSKEDKETLEKKKKSIECLYELQDSLKKDTFKKLEYEYLKANNSKNITKEFFIVTVLWVVVAYVYQSISNNAKIFETIASQFDPYELLGVTLSSSEKDIKSAYRKLSLKFHPDKLPSGLTDLEKLKYEESFILINKAYQALTDEIVKENYLKYGHPDGPQQVSQGIALPKFVVDNGFYSIIMVLAYCLVFMVVIPYFVSKWWNNSSQVNNQGINIETSSYIIEKVFNLKKGSVIDHNLILEWLSNAHEYKVQFPELTTEDIHSIFIDHINRENKLTSQNSKITDDVKFKVISKTHSLIKFTLTVASCFNNLSLSIASINCMKCITQAINPDLDDPRYELLQLPGVEILPELKEDSKFKGIKNLEQFFMLSNGEKCQVLGIENKDEFAKKIDKYQHTVPKLQVLSSKVVVQDQPYISPGAVVHIQLKVLMTGINYVSSLKQAFNLLFEQRDKAKKIDEKYQTIEHLLDPHKKMHEQEVLPPVFAPRFPVTKDTEYIILMIDNGKVLQTPIFFNKANWSDNLNSKSYDQLDKHQFFTQLVESQKSNKQLTVEANVIEDMKYSYVTIPCPLPAAEQPGEYSFKIYLDHFGMFGYDQYITVPYKVLSEDEIKAYEEEEKQKKIKAGEYIEIEEDEYGLSDEEELSEEEEEEENESDDNSSVYSDINTDTDEE</sequence>
<dbReference type="PROSITE" id="PS00636">
    <property type="entry name" value="DNAJ_1"/>
    <property type="match status" value="1"/>
</dbReference>
<dbReference type="SUPFAM" id="SSF46565">
    <property type="entry name" value="Chaperone J-domain"/>
    <property type="match status" value="1"/>
</dbReference>
<dbReference type="PRINTS" id="PR00625">
    <property type="entry name" value="JDOMAIN"/>
</dbReference>
<dbReference type="PANTHER" id="PTHR24075:SF0">
    <property type="entry name" value="TRANSLOCATION PROTEIN SEC63 HOMOLOG"/>
    <property type="match status" value="1"/>
</dbReference>